<gene>
    <name evidence="2" type="ORF">A4H96_02000</name>
</gene>
<organism evidence="2 3">
    <name type="scientific">Acidithiobacillus ferrooxidans</name>
    <name type="common">Thiobacillus ferrooxidans</name>
    <dbReference type="NCBI Taxonomy" id="920"/>
    <lineage>
        <taxon>Bacteria</taxon>
        <taxon>Pseudomonadati</taxon>
        <taxon>Pseudomonadota</taxon>
        <taxon>Acidithiobacillia</taxon>
        <taxon>Acidithiobacillales</taxon>
        <taxon>Acidithiobacillaceae</taxon>
        <taxon>Acidithiobacillus</taxon>
    </lineage>
</organism>
<keyword evidence="1" id="KW-1133">Transmembrane helix</keyword>
<reference evidence="2 3" key="1">
    <citation type="submission" date="2016-04" db="EMBL/GenBank/DDBJ databases">
        <title>Acidithiobacillus ferrooxidans genome sequencing and assembly.</title>
        <authorList>
            <person name="Zhou Z."/>
        </authorList>
    </citation>
    <scope>NUCLEOTIDE SEQUENCE [LARGE SCALE GENOMIC DNA]</scope>
    <source>
        <strain evidence="2 3">BY0502</strain>
    </source>
</reference>
<evidence type="ECO:0000313" key="3">
    <source>
        <dbReference type="Proteomes" id="UP000078302"/>
    </source>
</evidence>
<proteinExistence type="predicted"/>
<keyword evidence="1" id="KW-0472">Membrane</keyword>
<evidence type="ECO:0000256" key="1">
    <source>
        <dbReference type="SAM" id="Phobius"/>
    </source>
</evidence>
<accession>A0A179BP58</accession>
<keyword evidence="3" id="KW-1185">Reference proteome</keyword>
<dbReference type="AlphaFoldDB" id="A0A179BP58"/>
<keyword evidence="1" id="KW-0812">Transmembrane</keyword>
<dbReference type="EMBL" id="LVXZ01000017">
    <property type="protein sequence ID" value="OAP93065.1"/>
    <property type="molecule type" value="Genomic_DNA"/>
</dbReference>
<sequence length="76" mass="7935">MYSVHSVDNTGTLPVGRCAHAVNIQSALGVAVFVASVILHHAMPPSDMRQLASSQSISIVSPIEVVKLTITAHDSA</sequence>
<comment type="caution">
    <text evidence="2">The sequence shown here is derived from an EMBL/GenBank/DDBJ whole genome shotgun (WGS) entry which is preliminary data.</text>
</comment>
<dbReference type="Proteomes" id="UP000078302">
    <property type="component" value="Unassembled WGS sequence"/>
</dbReference>
<protein>
    <submittedName>
        <fullName evidence="2">Uncharacterized protein</fullName>
    </submittedName>
</protein>
<name>A0A179BP58_ACIFR</name>
<evidence type="ECO:0000313" key="2">
    <source>
        <dbReference type="EMBL" id="OAP93065.1"/>
    </source>
</evidence>
<feature type="transmembrane region" description="Helical" evidence="1">
    <location>
        <begin position="20"/>
        <end position="39"/>
    </location>
</feature>